<evidence type="ECO:0000256" key="3">
    <source>
        <dbReference type="ARBA" id="ARBA00022737"/>
    </source>
</evidence>
<protein>
    <recommendedName>
        <fullName evidence="11">Rx N-terminal domain-containing protein</fullName>
    </recommendedName>
</protein>
<dbReference type="SUPFAM" id="SSF52540">
    <property type="entry name" value="P-loop containing nucleoside triphosphate hydrolases"/>
    <property type="match status" value="1"/>
</dbReference>
<dbReference type="PANTHER" id="PTHR36766:SF48">
    <property type="entry name" value="DISEASE RESISTANCE PROTEIN RGA3"/>
    <property type="match status" value="1"/>
</dbReference>
<name>A0A427AXQ0_ENSVE</name>
<dbReference type="Gene3D" id="3.80.10.10">
    <property type="entry name" value="Ribonuclease Inhibitor"/>
    <property type="match status" value="1"/>
</dbReference>
<dbReference type="EMBL" id="AMZH03001003">
    <property type="protein sequence ID" value="RRT81039.1"/>
    <property type="molecule type" value="Genomic_DNA"/>
</dbReference>
<dbReference type="SUPFAM" id="SSF52058">
    <property type="entry name" value="L domain-like"/>
    <property type="match status" value="1"/>
</dbReference>
<evidence type="ECO:0000259" key="8">
    <source>
        <dbReference type="Pfam" id="PF18052"/>
    </source>
</evidence>
<dbReference type="GO" id="GO:0005524">
    <property type="term" value="F:ATP binding"/>
    <property type="evidence" value="ECO:0007669"/>
    <property type="project" value="UniProtKB-KW"/>
</dbReference>
<comment type="similarity">
    <text evidence="1">Belongs to the disease resistance NB-LRR family.</text>
</comment>
<dbReference type="GO" id="GO:0051707">
    <property type="term" value="P:response to other organism"/>
    <property type="evidence" value="ECO:0007669"/>
    <property type="project" value="UniProtKB-ARBA"/>
</dbReference>
<evidence type="ECO:0000259" key="7">
    <source>
        <dbReference type="Pfam" id="PF00931"/>
    </source>
</evidence>
<evidence type="ECO:0000256" key="5">
    <source>
        <dbReference type="ARBA" id="ARBA00022821"/>
    </source>
</evidence>
<evidence type="ECO:0000256" key="6">
    <source>
        <dbReference type="ARBA" id="ARBA00022840"/>
    </source>
</evidence>
<dbReference type="InterPro" id="IPR032675">
    <property type="entry name" value="LRR_dom_sf"/>
</dbReference>
<dbReference type="InterPro" id="IPR027417">
    <property type="entry name" value="P-loop_NTPase"/>
</dbReference>
<evidence type="ECO:0000256" key="2">
    <source>
        <dbReference type="ARBA" id="ARBA00022614"/>
    </source>
</evidence>
<proteinExistence type="inferred from homology"/>
<gene>
    <name evidence="9" type="ORF">B296_00002380</name>
</gene>
<keyword evidence="2" id="KW-0433">Leucine-rich repeat</keyword>
<accession>A0A427AXQ0</accession>
<dbReference type="Pfam" id="PF18052">
    <property type="entry name" value="Rx_N"/>
    <property type="match status" value="1"/>
</dbReference>
<feature type="domain" description="Disease resistance N-terminal" evidence="8">
    <location>
        <begin position="15"/>
        <end position="103"/>
    </location>
</feature>
<dbReference type="Pfam" id="PF00931">
    <property type="entry name" value="NB-ARC"/>
    <property type="match status" value="1"/>
</dbReference>
<reference evidence="9 10" key="1">
    <citation type="journal article" date="2014" name="Agronomy (Basel)">
        <title>A Draft Genome Sequence for Ensete ventricosum, the Drought-Tolerant Tree Against Hunger.</title>
        <authorList>
            <person name="Harrison J."/>
            <person name="Moore K.A."/>
            <person name="Paszkiewicz K."/>
            <person name="Jones T."/>
            <person name="Grant M."/>
            <person name="Ambacheew D."/>
            <person name="Muzemil S."/>
            <person name="Studholme D.J."/>
        </authorList>
    </citation>
    <scope>NUCLEOTIDE SEQUENCE [LARGE SCALE GENOMIC DNA]</scope>
</reference>
<keyword evidence="6" id="KW-0067">ATP-binding</keyword>
<keyword evidence="4" id="KW-0547">Nucleotide-binding</keyword>
<organism evidence="9 10">
    <name type="scientific">Ensete ventricosum</name>
    <name type="common">Abyssinian banana</name>
    <name type="synonym">Musa ensete</name>
    <dbReference type="NCBI Taxonomy" id="4639"/>
    <lineage>
        <taxon>Eukaryota</taxon>
        <taxon>Viridiplantae</taxon>
        <taxon>Streptophyta</taxon>
        <taxon>Embryophyta</taxon>
        <taxon>Tracheophyta</taxon>
        <taxon>Spermatophyta</taxon>
        <taxon>Magnoliopsida</taxon>
        <taxon>Liliopsida</taxon>
        <taxon>Zingiberales</taxon>
        <taxon>Musaceae</taxon>
        <taxon>Ensete</taxon>
    </lineage>
</organism>
<dbReference type="GO" id="GO:0043531">
    <property type="term" value="F:ADP binding"/>
    <property type="evidence" value="ECO:0007669"/>
    <property type="project" value="InterPro"/>
</dbReference>
<evidence type="ECO:0000256" key="4">
    <source>
        <dbReference type="ARBA" id="ARBA00022741"/>
    </source>
</evidence>
<evidence type="ECO:0000256" key="1">
    <source>
        <dbReference type="ARBA" id="ARBA00008894"/>
    </source>
</evidence>
<dbReference type="Gene3D" id="3.40.50.300">
    <property type="entry name" value="P-loop containing nucleotide triphosphate hydrolases"/>
    <property type="match status" value="1"/>
</dbReference>
<comment type="caution">
    <text evidence="9">The sequence shown here is derived from an EMBL/GenBank/DDBJ whole genome shotgun (WGS) entry which is preliminary data.</text>
</comment>
<evidence type="ECO:0000313" key="9">
    <source>
        <dbReference type="EMBL" id="RRT81039.1"/>
    </source>
</evidence>
<keyword evidence="3" id="KW-0677">Repeat</keyword>
<sequence length="479" mass="53612">MVAGIAVASLVASPFIGVVVNKLSAELFEKWGLCRSVRSDARRLQSVLETIQNVLDDAEQQPITNKALRDWLTRLKDAALDADDVVDDLLTEALRRRAQDRSRICRTVRDFLSFKNPMLLRHKMVHRIKDTRARLDEIADERNRFHLAEGSVSHGANERETCSAVVESEVYGRDTDKEKVINFLLDVGNEDLSILPIVGLGGIGKTTLAQLVYNDERVMAQFDGRFWVYVSQNFSIIEIIRSILTGVKRIGTELYGNGGTFPSLVQLEIYDMADMEKWSTSPTDETTDAGMLFPCLKMLTARDCPKLEVEPCFPPSVESLVIENCENLLSARSLQGLSKLRSLNFGGYVASPSAFAGLQNLTALELLRIESCDELTCMPQSLMQHNIPSFQSLKLINNSNLKSLGEGKDQQPPSLFTSLCHLEIEASHSLTALPEWIRYLPLQDLEIRGCSQLEGRCQRETGEDWHKIAHIPCITIEST</sequence>
<keyword evidence="5" id="KW-0611">Plant defense</keyword>
<dbReference type="PANTHER" id="PTHR36766">
    <property type="entry name" value="PLANT BROAD-SPECTRUM MILDEW RESISTANCE PROTEIN RPW8"/>
    <property type="match status" value="1"/>
</dbReference>
<evidence type="ECO:0000313" key="10">
    <source>
        <dbReference type="Proteomes" id="UP000287651"/>
    </source>
</evidence>
<evidence type="ECO:0008006" key="11">
    <source>
        <dbReference type="Google" id="ProtNLM"/>
    </source>
</evidence>
<feature type="domain" description="NB-ARC" evidence="7">
    <location>
        <begin position="174"/>
        <end position="247"/>
    </location>
</feature>
<dbReference type="AlphaFoldDB" id="A0A427AXQ0"/>
<dbReference type="Proteomes" id="UP000287651">
    <property type="component" value="Unassembled WGS sequence"/>
</dbReference>
<dbReference type="Gene3D" id="1.20.5.4130">
    <property type="match status" value="1"/>
</dbReference>
<dbReference type="GO" id="GO:0006952">
    <property type="term" value="P:defense response"/>
    <property type="evidence" value="ECO:0007669"/>
    <property type="project" value="UniProtKB-KW"/>
</dbReference>
<dbReference type="InterPro" id="IPR002182">
    <property type="entry name" value="NB-ARC"/>
</dbReference>
<dbReference type="InterPro" id="IPR041118">
    <property type="entry name" value="Rx_N"/>
</dbReference>